<evidence type="ECO:0000313" key="3">
    <source>
        <dbReference type="Proteomes" id="UP000230935"/>
    </source>
</evidence>
<name>A0A2H0W1K0_9BACT</name>
<proteinExistence type="predicted"/>
<keyword evidence="1" id="KW-1133">Transmembrane helix</keyword>
<sequence length="146" mass="15351">MNLFHQQGVATIPTIMALAILIVVLGISIAATGFTESAITKSQNASVEAIVYAEAGAHDALQRIARDKDYNCTSENCLQLDLKTNGCSNSDGCATITVSNDDGATNTPKIITSVGEAGDSTRTIQVSVILNSDGQMTQITWDEVTN</sequence>
<dbReference type="EMBL" id="PEZZ01000016">
    <property type="protein sequence ID" value="PIS05228.1"/>
    <property type="molecule type" value="Genomic_DNA"/>
</dbReference>
<evidence type="ECO:0000313" key="2">
    <source>
        <dbReference type="EMBL" id="PIS05228.1"/>
    </source>
</evidence>
<organism evidence="2 3">
    <name type="scientific">Candidatus Buchananbacteria bacterium CG10_big_fil_rev_8_21_14_0_10_42_9</name>
    <dbReference type="NCBI Taxonomy" id="1974526"/>
    <lineage>
        <taxon>Bacteria</taxon>
        <taxon>Candidatus Buchananiibacteriota</taxon>
    </lineage>
</organism>
<feature type="transmembrane region" description="Helical" evidence="1">
    <location>
        <begin position="12"/>
        <end position="34"/>
    </location>
</feature>
<comment type="caution">
    <text evidence="2">The sequence shown here is derived from an EMBL/GenBank/DDBJ whole genome shotgun (WGS) entry which is preliminary data.</text>
</comment>
<dbReference type="Proteomes" id="UP000230935">
    <property type="component" value="Unassembled WGS sequence"/>
</dbReference>
<keyword evidence="1" id="KW-0812">Transmembrane</keyword>
<accession>A0A2H0W1K0</accession>
<keyword evidence="1" id="KW-0472">Membrane</keyword>
<reference evidence="3" key="1">
    <citation type="submission" date="2017-09" db="EMBL/GenBank/DDBJ databases">
        <title>Depth-based differentiation of microbial function through sediment-hosted aquifers and enrichment of novel symbionts in the deep terrestrial subsurface.</title>
        <authorList>
            <person name="Probst A.J."/>
            <person name="Ladd B."/>
            <person name="Jarett J.K."/>
            <person name="Geller-Mcgrath D.E."/>
            <person name="Sieber C.M.K."/>
            <person name="Emerson J.B."/>
            <person name="Anantharaman K."/>
            <person name="Thomas B.C."/>
            <person name="Malmstrom R."/>
            <person name="Stieglmeier M."/>
            <person name="Klingl A."/>
            <person name="Woyke T."/>
            <person name="Ryan C.M."/>
            <person name="Banfield J.F."/>
        </authorList>
    </citation>
    <scope>NUCLEOTIDE SEQUENCE [LARGE SCALE GENOMIC DNA]</scope>
</reference>
<dbReference type="AlphaFoldDB" id="A0A2H0W1K0"/>
<gene>
    <name evidence="2" type="ORF">COT81_02340</name>
</gene>
<evidence type="ECO:0008006" key="4">
    <source>
        <dbReference type="Google" id="ProtNLM"/>
    </source>
</evidence>
<evidence type="ECO:0000256" key="1">
    <source>
        <dbReference type="SAM" id="Phobius"/>
    </source>
</evidence>
<protein>
    <recommendedName>
        <fullName evidence="4">Type 4 fimbrial biogenesis protein PilX N-terminal domain-containing protein</fullName>
    </recommendedName>
</protein>